<feature type="region of interest" description="Disordered" evidence="1">
    <location>
        <begin position="1"/>
        <end position="310"/>
    </location>
</feature>
<feature type="compositionally biased region" description="Polar residues" evidence="1">
    <location>
        <begin position="281"/>
        <end position="290"/>
    </location>
</feature>
<dbReference type="AlphaFoldDB" id="A0A178FGN8"/>
<accession>A0A178FGN8</accession>
<proteinExistence type="predicted"/>
<evidence type="ECO:0000313" key="2">
    <source>
        <dbReference type="EMBL" id="OAL71752.1"/>
    </source>
</evidence>
<reference evidence="2 3" key="1">
    <citation type="submission" date="2016-05" db="EMBL/GenBank/DDBJ databases">
        <title>Genome sequencing of Trichophyton violaceum CMCC(F)T3l isolated from hair.</title>
        <authorList>
            <person name="Zhan P."/>
            <person name="Tao Y."/>
            <person name="Liu W."/>
        </authorList>
    </citation>
    <scope>NUCLEOTIDE SEQUENCE [LARGE SCALE GENOMIC DNA]</scope>
    <source>
        <strain evidence="3">CMCC(F)T3l</strain>
    </source>
</reference>
<sequence length="374" mass="39594">MTVNSVDGGTHESSTFDTNGGVKTHQEEMDSQQDNSWSAIQDREYQAASSNTASSPNAAKKKKGRASYWREKKAAKKLAQAAVDSELNDNGGVLTSVPADKNTIQLDIENVDPNATVEQDAPMPGSDAPTKPKAKSKDWKKTKSAPSTTPLQDIWPSPPTQDDGFVDDGWGNGTQTGWYHRGESPPREETKPKKIKPKKKAVKAKVADEPAAQIGNSEPLSSKAGNVGASVNGEDPVEDGITSVGQPTVPKKTAKKKKVKADKHAAQEQEAPSMLDGAQVDGTTGNETQPAASTAAGSNGSTNGPAPAEPIGLLHTLKQVFNGVNSNTDTPTLDASNIKDSKSRQVKIQVDLDVELASILKAKVKGEMMISFMN</sequence>
<feature type="compositionally biased region" description="Low complexity" evidence="1">
    <location>
        <begin position="47"/>
        <end position="58"/>
    </location>
</feature>
<protein>
    <submittedName>
        <fullName evidence="2">Uncharacterized protein</fullName>
    </submittedName>
</protein>
<feature type="compositionally biased region" description="Low complexity" evidence="1">
    <location>
        <begin position="291"/>
        <end position="304"/>
    </location>
</feature>
<evidence type="ECO:0000313" key="3">
    <source>
        <dbReference type="Proteomes" id="UP000243519"/>
    </source>
</evidence>
<evidence type="ECO:0000256" key="1">
    <source>
        <dbReference type="SAM" id="MobiDB-lite"/>
    </source>
</evidence>
<keyword evidence="3" id="KW-1185">Reference proteome</keyword>
<feature type="compositionally biased region" description="Basic and acidic residues" evidence="1">
    <location>
        <begin position="180"/>
        <end position="192"/>
    </location>
</feature>
<feature type="compositionally biased region" description="Basic residues" evidence="1">
    <location>
        <begin position="193"/>
        <end position="203"/>
    </location>
</feature>
<comment type="caution">
    <text evidence="2">The sequence shown here is derived from an EMBL/GenBank/DDBJ whole genome shotgun (WGS) entry which is preliminary data.</text>
</comment>
<name>A0A178FGN8_TRIVO</name>
<organism evidence="2 3">
    <name type="scientific">Trichophyton violaceum</name>
    <dbReference type="NCBI Taxonomy" id="34388"/>
    <lineage>
        <taxon>Eukaryota</taxon>
        <taxon>Fungi</taxon>
        <taxon>Dikarya</taxon>
        <taxon>Ascomycota</taxon>
        <taxon>Pezizomycotina</taxon>
        <taxon>Eurotiomycetes</taxon>
        <taxon>Eurotiomycetidae</taxon>
        <taxon>Onygenales</taxon>
        <taxon>Arthrodermataceae</taxon>
        <taxon>Trichophyton</taxon>
    </lineage>
</organism>
<feature type="compositionally biased region" description="Polar residues" evidence="1">
    <location>
        <begin position="214"/>
        <end position="224"/>
    </location>
</feature>
<feature type="compositionally biased region" description="Basic residues" evidence="1">
    <location>
        <begin position="252"/>
        <end position="261"/>
    </location>
</feature>
<dbReference type="EMBL" id="LHPN01000005">
    <property type="protein sequence ID" value="OAL71752.1"/>
    <property type="molecule type" value="Genomic_DNA"/>
</dbReference>
<dbReference type="Proteomes" id="UP000243519">
    <property type="component" value="Unassembled WGS sequence"/>
</dbReference>
<feature type="compositionally biased region" description="Polar residues" evidence="1">
    <location>
        <begin position="1"/>
        <end position="18"/>
    </location>
</feature>
<dbReference type="OrthoDB" id="4174058at2759"/>
<gene>
    <name evidence="2" type="ORF">A7D00_3782</name>
</gene>